<evidence type="ECO:0000313" key="2">
    <source>
        <dbReference type="Proteomes" id="UP000887159"/>
    </source>
</evidence>
<dbReference type="AlphaFoldDB" id="A0A8X6VSH3"/>
<organism evidence="1 2">
    <name type="scientific">Trichonephila clavipes</name>
    <name type="common">Golden silk orbweaver</name>
    <name type="synonym">Nephila clavipes</name>
    <dbReference type="NCBI Taxonomy" id="2585209"/>
    <lineage>
        <taxon>Eukaryota</taxon>
        <taxon>Metazoa</taxon>
        <taxon>Ecdysozoa</taxon>
        <taxon>Arthropoda</taxon>
        <taxon>Chelicerata</taxon>
        <taxon>Arachnida</taxon>
        <taxon>Araneae</taxon>
        <taxon>Araneomorphae</taxon>
        <taxon>Entelegynae</taxon>
        <taxon>Araneoidea</taxon>
        <taxon>Nephilidae</taxon>
        <taxon>Trichonephila</taxon>
    </lineage>
</organism>
<proteinExistence type="predicted"/>
<protein>
    <submittedName>
        <fullName evidence="1">Uncharacterized protein</fullName>
    </submittedName>
</protein>
<dbReference type="EMBL" id="BMAU01021353">
    <property type="protein sequence ID" value="GFY19775.1"/>
    <property type="molecule type" value="Genomic_DNA"/>
</dbReference>
<name>A0A8X6VSH3_TRICX</name>
<reference evidence="1" key="1">
    <citation type="submission" date="2020-08" db="EMBL/GenBank/DDBJ databases">
        <title>Multicomponent nature underlies the extraordinary mechanical properties of spider dragline silk.</title>
        <authorList>
            <person name="Kono N."/>
            <person name="Nakamura H."/>
            <person name="Mori M."/>
            <person name="Yoshida Y."/>
            <person name="Ohtoshi R."/>
            <person name="Malay A.D."/>
            <person name="Moran D.A.P."/>
            <person name="Tomita M."/>
            <person name="Numata K."/>
            <person name="Arakawa K."/>
        </authorList>
    </citation>
    <scope>NUCLEOTIDE SEQUENCE</scope>
</reference>
<comment type="caution">
    <text evidence="1">The sequence shown here is derived from an EMBL/GenBank/DDBJ whole genome shotgun (WGS) entry which is preliminary data.</text>
</comment>
<keyword evidence="2" id="KW-1185">Reference proteome</keyword>
<dbReference type="Proteomes" id="UP000887159">
    <property type="component" value="Unassembled WGS sequence"/>
</dbReference>
<evidence type="ECO:0000313" key="1">
    <source>
        <dbReference type="EMBL" id="GFY19775.1"/>
    </source>
</evidence>
<accession>A0A8X6VSH3</accession>
<sequence>MGRSDAVIRRCWQEWADNGRFQFHDGSGRPRATTDQEDRVIVRSGVTAPDSSLSTITLFSDESRFQLCLDDHRRRVWRRPGQRVDPAFPIARHTGPLWSGVPFLLKPDCFGRH</sequence>
<gene>
    <name evidence="1" type="primary">X975_14729</name>
    <name evidence="1" type="ORF">TNCV_4649451</name>
</gene>